<evidence type="ECO:0000313" key="1">
    <source>
        <dbReference type="EMBL" id="GBP92713.1"/>
    </source>
</evidence>
<dbReference type="AlphaFoldDB" id="A0A4C2A0N1"/>
<reference evidence="1 2" key="1">
    <citation type="journal article" date="2019" name="Commun. Biol.">
        <title>The bagworm genome reveals a unique fibroin gene that provides high tensile strength.</title>
        <authorList>
            <person name="Kono N."/>
            <person name="Nakamura H."/>
            <person name="Ohtoshi R."/>
            <person name="Tomita M."/>
            <person name="Numata K."/>
            <person name="Arakawa K."/>
        </authorList>
    </citation>
    <scope>NUCLEOTIDE SEQUENCE [LARGE SCALE GENOMIC DNA]</scope>
</reference>
<accession>A0A4C2A0N1</accession>
<comment type="caution">
    <text evidence="1">The sequence shown here is derived from an EMBL/GenBank/DDBJ whole genome shotgun (WGS) entry which is preliminary data.</text>
</comment>
<name>A0A4C2A0N1_EUMVA</name>
<evidence type="ECO:0000313" key="2">
    <source>
        <dbReference type="Proteomes" id="UP000299102"/>
    </source>
</evidence>
<keyword evidence="2" id="KW-1185">Reference proteome</keyword>
<dbReference type="EMBL" id="BGZK01002301">
    <property type="protein sequence ID" value="GBP92713.1"/>
    <property type="molecule type" value="Genomic_DNA"/>
</dbReference>
<organism evidence="1 2">
    <name type="scientific">Eumeta variegata</name>
    <name type="common">Bagworm moth</name>
    <name type="synonym">Eumeta japonica</name>
    <dbReference type="NCBI Taxonomy" id="151549"/>
    <lineage>
        <taxon>Eukaryota</taxon>
        <taxon>Metazoa</taxon>
        <taxon>Ecdysozoa</taxon>
        <taxon>Arthropoda</taxon>
        <taxon>Hexapoda</taxon>
        <taxon>Insecta</taxon>
        <taxon>Pterygota</taxon>
        <taxon>Neoptera</taxon>
        <taxon>Endopterygota</taxon>
        <taxon>Lepidoptera</taxon>
        <taxon>Glossata</taxon>
        <taxon>Ditrysia</taxon>
        <taxon>Tineoidea</taxon>
        <taxon>Psychidae</taxon>
        <taxon>Oiketicinae</taxon>
        <taxon>Eumeta</taxon>
    </lineage>
</organism>
<dbReference type="Proteomes" id="UP000299102">
    <property type="component" value="Unassembled WGS sequence"/>
</dbReference>
<gene>
    <name evidence="1" type="ORF">EVAR_55669_1</name>
</gene>
<proteinExistence type="predicted"/>
<sequence>MFWKVLITSGILEKVATNERPGRKDAISINHRVIAVPGRVAAPSRGNAARSGRRSAHVGVYGRPAITSPDCRGTASHISLLHIRGSALTLPRYSGASLGIDNDRCHPSVTMSATEQ</sequence>
<protein>
    <submittedName>
        <fullName evidence="1">Uncharacterized protein</fullName>
    </submittedName>
</protein>